<evidence type="ECO:0000313" key="2">
    <source>
        <dbReference type="Proteomes" id="UP000003011"/>
    </source>
</evidence>
<dbReference type="AlphaFoldDB" id="G5GHX1"/>
<comment type="caution">
    <text evidence="1">The sequence shown here is derived from an EMBL/GenBank/DDBJ whole genome shotgun (WGS) entry which is preliminary data.</text>
</comment>
<dbReference type="HOGENOM" id="CLU_3080740_0_0_9"/>
<keyword evidence="2" id="KW-1185">Reference proteome</keyword>
<reference evidence="1 2" key="1">
    <citation type="submission" date="2011-08" db="EMBL/GenBank/DDBJ databases">
        <title>The Genome Sequence of Johnsonella ignava ATCC 51276.</title>
        <authorList>
            <consortium name="The Broad Institute Genome Sequencing Platform"/>
            <person name="Earl A."/>
            <person name="Ward D."/>
            <person name="Feldgarden M."/>
            <person name="Gevers D."/>
            <person name="Izard J."/>
            <person name="Blanton J.M."/>
            <person name="Baranova O.V."/>
            <person name="Dewhirst F.E."/>
            <person name="Young S.K."/>
            <person name="Zeng Q."/>
            <person name="Gargeya S."/>
            <person name="Fitzgerald M."/>
            <person name="Haas B."/>
            <person name="Abouelleil A."/>
            <person name="Alvarado L."/>
            <person name="Arachchi H.M."/>
            <person name="Berlin A."/>
            <person name="Brown A."/>
            <person name="Chapman S.B."/>
            <person name="Chen Z."/>
            <person name="Dunbar C."/>
            <person name="Freedman E."/>
            <person name="Gearin G."/>
            <person name="Gellesch M."/>
            <person name="Goldberg J."/>
            <person name="Griggs A."/>
            <person name="Gujja S."/>
            <person name="Heiman D."/>
            <person name="Howarth C."/>
            <person name="Larson L."/>
            <person name="Lui A."/>
            <person name="MacDonald P.J.P."/>
            <person name="Montmayeur A."/>
            <person name="Murphy C."/>
            <person name="Neiman D."/>
            <person name="Pearson M."/>
            <person name="Priest M."/>
            <person name="Roberts A."/>
            <person name="Saif S."/>
            <person name="Shea T."/>
            <person name="Shenoy N."/>
            <person name="Sisk P."/>
            <person name="Stolte C."/>
            <person name="Sykes S."/>
            <person name="Wortman J."/>
            <person name="Nusbaum C."/>
            <person name="Birren B."/>
        </authorList>
    </citation>
    <scope>NUCLEOTIDE SEQUENCE [LARGE SCALE GENOMIC DNA]</scope>
    <source>
        <strain evidence="1 2">ATCC 51276</strain>
    </source>
</reference>
<organism evidence="1 2">
    <name type="scientific">Johnsonella ignava ATCC 51276</name>
    <dbReference type="NCBI Taxonomy" id="679200"/>
    <lineage>
        <taxon>Bacteria</taxon>
        <taxon>Bacillati</taxon>
        <taxon>Bacillota</taxon>
        <taxon>Clostridia</taxon>
        <taxon>Lachnospirales</taxon>
        <taxon>Lachnospiraceae</taxon>
        <taxon>Johnsonella</taxon>
    </lineage>
</organism>
<name>G5GHX1_9FIRM</name>
<dbReference type="EMBL" id="ACZL01000021">
    <property type="protein sequence ID" value="EHI55446.1"/>
    <property type="molecule type" value="Genomic_DNA"/>
</dbReference>
<accession>G5GHX1</accession>
<proteinExistence type="predicted"/>
<gene>
    <name evidence="1" type="ORF">HMPREF9333_01161</name>
</gene>
<protein>
    <submittedName>
        <fullName evidence="1">Uncharacterized protein</fullName>
    </submittedName>
</protein>
<dbReference type="Proteomes" id="UP000003011">
    <property type="component" value="Unassembled WGS sequence"/>
</dbReference>
<evidence type="ECO:0000313" key="1">
    <source>
        <dbReference type="EMBL" id="EHI55446.1"/>
    </source>
</evidence>
<sequence length="52" mass="6114">MKFTYKDIGSGGYVYEYPMKNNEYLYMIGYDLSISPKSIYIISETKEKISIK</sequence>